<dbReference type="AlphaFoldDB" id="A0A4R1MAE6"/>
<protein>
    <submittedName>
        <fullName evidence="2">Uncharacterized protein</fullName>
    </submittedName>
</protein>
<proteinExistence type="predicted"/>
<keyword evidence="3" id="KW-1185">Reference proteome</keyword>
<dbReference type="Proteomes" id="UP000294545">
    <property type="component" value="Unassembled WGS sequence"/>
</dbReference>
<accession>A0A4R1MAE6</accession>
<name>A0A4R1MAE6_9FIRM</name>
<evidence type="ECO:0000313" key="2">
    <source>
        <dbReference type="EMBL" id="TCK87924.1"/>
    </source>
</evidence>
<dbReference type="RefSeq" id="WP_132283416.1">
    <property type="nucleotide sequence ID" value="NZ_SMGQ01000018.1"/>
</dbReference>
<evidence type="ECO:0000256" key="1">
    <source>
        <dbReference type="SAM" id="Phobius"/>
    </source>
</evidence>
<gene>
    <name evidence="2" type="ORF">EDC19_2768</name>
</gene>
<dbReference type="EMBL" id="SMGQ01000018">
    <property type="protein sequence ID" value="TCK87924.1"/>
    <property type="molecule type" value="Genomic_DNA"/>
</dbReference>
<sequence>MVENSLWKSLAFIILVLMLFITPLYFTFMRQDTITQQVVTVETEKFTDSVRDLGYITPDAYSVFLDAIHATGLGYRVNIVHYKKQFFPNESGDGFITENQRYSNSSILEILFPDNDLPNHSRDRYYNLSTGDYILVEVANEGKTKATVFKDMLIFRDTDYPMIYVRAGGMVYGEN</sequence>
<comment type="caution">
    <text evidence="2">The sequence shown here is derived from an EMBL/GenBank/DDBJ whole genome shotgun (WGS) entry which is preliminary data.</text>
</comment>
<dbReference type="OrthoDB" id="2082320at2"/>
<reference evidence="2 3" key="1">
    <citation type="submission" date="2019-03" db="EMBL/GenBank/DDBJ databases">
        <title>Genomic Encyclopedia of Type Strains, Phase IV (KMG-IV): sequencing the most valuable type-strain genomes for metagenomic binning, comparative biology and taxonomic classification.</title>
        <authorList>
            <person name="Goeker M."/>
        </authorList>
    </citation>
    <scope>NUCLEOTIDE SEQUENCE [LARGE SCALE GENOMIC DNA]</scope>
    <source>
        <strain evidence="2 3">DSM 24176</strain>
    </source>
</reference>
<organism evidence="2 3">
    <name type="scientific">Natranaerovirga hydrolytica</name>
    <dbReference type="NCBI Taxonomy" id="680378"/>
    <lineage>
        <taxon>Bacteria</taxon>
        <taxon>Bacillati</taxon>
        <taxon>Bacillota</taxon>
        <taxon>Clostridia</taxon>
        <taxon>Lachnospirales</taxon>
        <taxon>Natranaerovirgaceae</taxon>
        <taxon>Natranaerovirga</taxon>
    </lineage>
</organism>
<evidence type="ECO:0000313" key="3">
    <source>
        <dbReference type="Proteomes" id="UP000294545"/>
    </source>
</evidence>
<keyword evidence="1" id="KW-0472">Membrane</keyword>
<feature type="transmembrane region" description="Helical" evidence="1">
    <location>
        <begin position="6"/>
        <end position="26"/>
    </location>
</feature>
<keyword evidence="1" id="KW-1133">Transmembrane helix</keyword>
<keyword evidence="1" id="KW-0812">Transmembrane</keyword>